<dbReference type="GO" id="GO:0008408">
    <property type="term" value="F:3'-5' exonuclease activity"/>
    <property type="evidence" value="ECO:0007669"/>
    <property type="project" value="InterPro"/>
</dbReference>
<evidence type="ECO:0000259" key="3">
    <source>
        <dbReference type="Pfam" id="PF20499"/>
    </source>
</evidence>
<feature type="compositionally biased region" description="Polar residues" evidence="1">
    <location>
        <begin position="34"/>
        <end position="53"/>
    </location>
</feature>
<dbReference type="Gene3D" id="3.30.420.10">
    <property type="entry name" value="Ribonuclease H-like superfamily/Ribonuclease H"/>
    <property type="match status" value="1"/>
</dbReference>
<feature type="compositionally biased region" description="Acidic residues" evidence="1">
    <location>
        <begin position="103"/>
        <end position="121"/>
    </location>
</feature>
<proteinExistence type="predicted"/>
<dbReference type="CDD" id="cd06141">
    <property type="entry name" value="WRN_exo"/>
    <property type="match status" value="1"/>
</dbReference>
<name>A0A4S8LXE3_DENBC</name>
<feature type="region of interest" description="Disordered" evidence="1">
    <location>
        <begin position="1"/>
        <end position="126"/>
    </location>
</feature>
<protein>
    <submittedName>
        <fullName evidence="4">Uncharacterized protein</fullName>
    </submittedName>
</protein>
<dbReference type="Proteomes" id="UP000297245">
    <property type="component" value="Unassembled WGS sequence"/>
</dbReference>
<evidence type="ECO:0000313" key="4">
    <source>
        <dbReference type="EMBL" id="THU93863.1"/>
    </source>
</evidence>
<dbReference type="InterPro" id="IPR046616">
    <property type="entry name" value="DUF6729"/>
</dbReference>
<dbReference type="GO" id="GO:0006139">
    <property type="term" value="P:nucleobase-containing compound metabolic process"/>
    <property type="evidence" value="ECO:0007669"/>
    <property type="project" value="InterPro"/>
</dbReference>
<dbReference type="PANTHER" id="PTHR47765">
    <property type="entry name" value="3'-5' EXONUCLEASE DOMAIN-CONTAINING PROTEIN"/>
    <property type="match status" value="1"/>
</dbReference>
<dbReference type="InterPro" id="IPR002562">
    <property type="entry name" value="3'-5'_exonuclease_dom"/>
</dbReference>
<evidence type="ECO:0000256" key="1">
    <source>
        <dbReference type="SAM" id="MobiDB-lite"/>
    </source>
</evidence>
<feature type="domain" description="3'-5' exonuclease" evidence="2">
    <location>
        <begin position="546"/>
        <end position="708"/>
    </location>
</feature>
<dbReference type="Pfam" id="PF20499">
    <property type="entry name" value="DUF6729"/>
    <property type="match status" value="1"/>
</dbReference>
<dbReference type="PANTHER" id="PTHR47765:SF2">
    <property type="entry name" value="EXONUCLEASE MUT-7 HOMOLOG"/>
    <property type="match status" value="1"/>
</dbReference>
<accession>A0A4S8LXE3</accession>
<dbReference type="InterPro" id="IPR036397">
    <property type="entry name" value="RNaseH_sf"/>
</dbReference>
<dbReference type="SUPFAM" id="SSF53098">
    <property type="entry name" value="Ribonuclease H-like"/>
    <property type="match status" value="1"/>
</dbReference>
<feature type="compositionally biased region" description="Polar residues" evidence="1">
    <location>
        <begin position="60"/>
        <end position="85"/>
    </location>
</feature>
<evidence type="ECO:0000259" key="2">
    <source>
        <dbReference type="Pfam" id="PF01612"/>
    </source>
</evidence>
<gene>
    <name evidence="4" type="ORF">K435DRAFT_799327</name>
</gene>
<dbReference type="GO" id="GO:0003676">
    <property type="term" value="F:nucleic acid binding"/>
    <property type="evidence" value="ECO:0007669"/>
    <property type="project" value="InterPro"/>
</dbReference>
<dbReference type="Pfam" id="PF01612">
    <property type="entry name" value="DNA_pol_A_exo1"/>
    <property type="match status" value="1"/>
</dbReference>
<reference evidence="4 5" key="1">
    <citation type="journal article" date="2019" name="Nat. Ecol. Evol.">
        <title>Megaphylogeny resolves global patterns of mushroom evolution.</title>
        <authorList>
            <person name="Varga T."/>
            <person name="Krizsan K."/>
            <person name="Foldi C."/>
            <person name="Dima B."/>
            <person name="Sanchez-Garcia M."/>
            <person name="Sanchez-Ramirez S."/>
            <person name="Szollosi G.J."/>
            <person name="Szarkandi J.G."/>
            <person name="Papp V."/>
            <person name="Albert L."/>
            <person name="Andreopoulos W."/>
            <person name="Angelini C."/>
            <person name="Antonin V."/>
            <person name="Barry K.W."/>
            <person name="Bougher N.L."/>
            <person name="Buchanan P."/>
            <person name="Buyck B."/>
            <person name="Bense V."/>
            <person name="Catcheside P."/>
            <person name="Chovatia M."/>
            <person name="Cooper J."/>
            <person name="Damon W."/>
            <person name="Desjardin D."/>
            <person name="Finy P."/>
            <person name="Geml J."/>
            <person name="Haridas S."/>
            <person name="Hughes K."/>
            <person name="Justo A."/>
            <person name="Karasinski D."/>
            <person name="Kautmanova I."/>
            <person name="Kiss B."/>
            <person name="Kocsube S."/>
            <person name="Kotiranta H."/>
            <person name="LaButti K.M."/>
            <person name="Lechner B.E."/>
            <person name="Liimatainen K."/>
            <person name="Lipzen A."/>
            <person name="Lukacs Z."/>
            <person name="Mihaltcheva S."/>
            <person name="Morgado L.N."/>
            <person name="Niskanen T."/>
            <person name="Noordeloos M.E."/>
            <person name="Ohm R.A."/>
            <person name="Ortiz-Santana B."/>
            <person name="Ovrebo C."/>
            <person name="Racz N."/>
            <person name="Riley R."/>
            <person name="Savchenko A."/>
            <person name="Shiryaev A."/>
            <person name="Soop K."/>
            <person name="Spirin V."/>
            <person name="Szebenyi C."/>
            <person name="Tomsovsky M."/>
            <person name="Tulloss R.E."/>
            <person name="Uehling J."/>
            <person name="Grigoriev I.V."/>
            <person name="Vagvolgyi C."/>
            <person name="Papp T."/>
            <person name="Martin F.M."/>
            <person name="Miettinen O."/>
            <person name="Hibbett D.S."/>
            <person name="Nagy L.G."/>
        </authorList>
    </citation>
    <scope>NUCLEOTIDE SEQUENCE [LARGE SCALE GENOMIC DNA]</scope>
    <source>
        <strain evidence="4 5">CBS 962.96</strain>
    </source>
</reference>
<dbReference type="InterPro" id="IPR052408">
    <property type="entry name" value="Exonuclease_MUT-7-like"/>
</dbReference>
<evidence type="ECO:0000313" key="5">
    <source>
        <dbReference type="Proteomes" id="UP000297245"/>
    </source>
</evidence>
<dbReference type="InterPro" id="IPR012337">
    <property type="entry name" value="RNaseH-like_sf"/>
</dbReference>
<sequence>MSSNRGRPPGVLNKPGHAAGGARQNSGRKPAGASKSQGIPTMLPNLSKSSTNFYPIFNAAKSQAPSTSAPQNDNNQASDPDNSDPSIPFPFLPQSESIPDDYTLPDDPDIYTPVPDDEEPPNDASDGIIATYLNSVKDKVVASMNSDSMPFCYRQNTFWVRKQDSYFVTRNSAKSPDGLKPTGLYYPDVFVWLPQVLYRQGFTCQNTSCAKYQNTACLLKDKGWYDNPVARKVIGLSRNYYVMTKRFYCKKDQEHGIQGCGGSMSLHHPDILKQLPPHLADEFPAFLTHRSGIDKSLLALIRAGVAHRVSSNAWEDILHELHVREHDILELRYLHSIQDQQKYNEKWNIAQTKYIPFSAFDDKTQYAGHAPSKRYINNVYMDFMESIRSCLDQCMSALTGHILQWDHSFKVPKYMMKLNGITAFVGLFTVLNELGQIRYQAFVPTKSLVHIQSGLMELVKSLKEHGHPQPILGFTDNVAADMRTFIECIPSLGENVVAVNPTDSLNLPLMELPSDVASVLCKTATEIENASHGILELLDLESSNSVVHLGFDMEWEYSTGIGGTGSKKTALIQLALPKSVYLLRVYLLDKLPTPLLTILRSDRFIKVGRNIGGDFAKLRRDFSDFLLPEKSGNQYKGTIELGSYAKCKQVVSEANSSLSTLVAATLRKKLSKEMRASEWGSGVLTQSQINYAALDAWVALEIFTTLKPLPEIGIPLTSATQIGQLEVARGKVVEQPQEITILQMGVKIQTNVQSVMEQKELECSEVDHLEIEDDPNDMIDSDDECEDEQVVEIQEQSLADEVQVFTQGKGMEYDSRILADVFHEIHKVTKTISRRHSLHKRFATAYSDTLLIPDEADKNAVEAVLKKMNISWNVMRAKSPDWLWKRVRRYIPPKEVLFPILKEFFGCWGNIKCSVRKIPLFTEETWKKAQAVLQDVQKGWLSDPDSIPLYVLKRHEKNGLAVYHCLRGTNSVEGAIHNPMRRSFAALKASPELADALTADFRHRHNVKAGSRNKWNSEYRGHYDPWLDHDILKLREDIQWTDKLPVEAWRQIDTDPLRFAPTSEQFGITRMPQEVCIDMRFSSAMPGEHESIRPIYPSGLHTSRLSGKSKNVYGYLAYVQGVRYAVTPVHTKEKYELFHSAVKAGGQWSASLKKPDFMSMVKWWSEQAEGAKNDIFYKLPEHLEHYYTIWDQYRKTRQTLIESQTQRQPHYDRVYAPAANYVSHTLAPAKPLHSGTQFQQNDEAILANDSCQMGNMNDIDGFTFTQSSSASPILFAQETVDINISAASGVTSFNDRRKRQFSEIFMADELEPSPFAAGSQTGTMQSQVHMNFSDYNMHGMHQFTQFWVTITIWDFFFLSDSTMDWK</sequence>
<dbReference type="EMBL" id="ML179237">
    <property type="protein sequence ID" value="THU93863.1"/>
    <property type="molecule type" value="Genomic_DNA"/>
</dbReference>
<dbReference type="OrthoDB" id="3267843at2759"/>
<keyword evidence="5" id="KW-1185">Reference proteome</keyword>
<feature type="domain" description="DUF6729" evidence="3">
    <location>
        <begin position="184"/>
        <end position="351"/>
    </location>
</feature>
<organism evidence="4 5">
    <name type="scientific">Dendrothele bispora (strain CBS 962.96)</name>
    <dbReference type="NCBI Taxonomy" id="1314807"/>
    <lineage>
        <taxon>Eukaryota</taxon>
        <taxon>Fungi</taxon>
        <taxon>Dikarya</taxon>
        <taxon>Basidiomycota</taxon>
        <taxon>Agaricomycotina</taxon>
        <taxon>Agaricomycetes</taxon>
        <taxon>Agaricomycetidae</taxon>
        <taxon>Agaricales</taxon>
        <taxon>Agaricales incertae sedis</taxon>
        <taxon>Dendrothele</taxon>
    </lineage>
</organism>